<proteinExistence type="predicted"/>
<evidence type="ECO:0000313" key="2">
    <source>
        <dbReference type="EMBL" id="PQO32659.1"/>
    </source>
</evidence>
<dbReference type="EMBL" id="PUHY01000012">
    <property type="protein sequence ID" value="PQO32659.1"/>
    <property type="molecule type" value="Genomic_DNA"/>
</dbReference>
<sequence>MFRTLLIAAVIAAGFVFTATPNADARWGRRYYRANAVNYRYARPPRVSVYGSPYYRSYYAPTHYGYRGYGPNYYGGYGYPGYYGAYGYGPGVSFGFGF</sequence>
<gene>
    <name evidence="2" type="ORF">C5Y83_20885</name>
</gene>
<keyword evidence="1" id="KW-0732">Signal</keyword>
<reference evidence="2 3" key="1">
    <citation type="submission" date="2018-02" db="EMBL/GenBank/DDBJ databases">
        <title>Comparative genomes isolates from brazilian mangrove.</title>
        <authorList>
            <person name="Araujo J.E."/>
            <person name="Taketani R.G."/>
            <person name="Silva M.C.P."/>
            <person name="Loureco M.V."/>
            <person name="Andreote F.D."/>
        </authorList>
    </citation>
    <scope>NUCLEOTIDE SEQUENCE [LARGE SCALE GENOMIC DNA]</scope>
    <source>
        <strain evidence="2 3">Hex-1 MGV</strain>
    </source>
</reference>
<organism evidence="2 3">
    <name type="scientific">Blastopirellula marina</name>
    <dbReference type="NCBI Taxonomy" id="124"/>
    <lineage>
        <taxon>Bacteria</taxon>
        <taxon>Pseudomonadati</taxon>
        <taxon>Planctomycetota</taxon>
        <taxon>Planctomycetia</taxon>
        <taxon>Pirellulales</taxon>
        <taxon>Pirellulaceae</taxon>
        <taxon>Blastopirellula</taxon>
    </lineage>
</organism>
<comment type="caution">
    <text evidence="2">The sequence shown here is derived from an EMBL/GenBank/DDBJ whole genome shotgun (WGS) entry which is preliminary data.</text>
</comment>
<protein>
    <recommendedName>
        <fullName evidence="4">Spore coat protein</fullName>
    </recommendedName>
</protein>
<dbReference type="RefSeq" id="WP_105331671.1">
    <property type="nucleotide sequence ID" value="NZ_PUHY01000012.1"/>
</dbReference>
<accession>A0A2S8FKE9</accession>
<name>A0A2S8FKE9_9BACT</name>
<evidence type="ECO:0000313" key="3">
    <source>
        <dbReference type="Proteomes" id="UP000238322"/>
    </source>
</evidence>
<dbReference type="Proteomes" id="UP000238322">
    <property type="component" value="Unassembled WGS sequence"/>
</dbReference>
<feature type="signal peptide" evidence="1">
    <location>
        <begin position="1"/>
        <end position="25"/>
    </location>
</feature>
<evidence type="ECO:0008006" key="4">
    <source>
        <dbReference type="Google" id="ProtNLM"/>
    </source>
</evidence>
<dbReference type="AlphaFoldDB" id="A0A2S8FKE9"/>
<feature type="chain" id="PRO_5015603579" description="Spore coat protein" evidence="1">
    <location>
        <begin position="26"/>
        <end position="98"/>
    </location>
</feature>
<evidence type="ECO:0000256" key="1">
    <source>
        <dbReference type="SAM" id="SignalP"/>
    </source>
</evidence>